<dbReference type="RefSeq" id="WP_184580350.1">
    <property type="nucleotide sequence ID" value="NZ_JACHJL010000040.1"/>
</dbReference>
<evidence type="ECO:0000313" key="2">
    <source>
        <dbReference type="EMBL" id="MBB5940318.1"/>
    </source>
</evidence>
<name>A0A7W9QIE4_9ACTN</name>
<proteinExistence type="predicted"/>
<sequence>MTKNRMPRPLDCSDEMAYPVFPAEESVGGADTKQLNDALKELAAALTAVPDAFEPAITDLTPSDIGAVLNAMPVMERKHALGALRIPLSGDKVNGPLCRDVLARLRQDTASPRVRHALRHLTMPVQAQLFQSMVPDDLLPPDEARESQWSRPLLRLCLWSRARVSVGDAYLWQWALTEAGLEEGLDAVAVAAAAAAATAVVDLTPEKPCVSCAEVAEPDREQSASVDHVESYDEALSQLMMTVSELTEAAAGAQESAERIASAVAAATRPDDTDLEVISKLAASFDTSLAAFPELGLPQPAARVDAIEAAAEDAATRVGDGVLRTELRAVLGLRAVAGSVAEPLLGEAQRHTRELLADVSWLQDHRQRAEAMTALLGLIRMNGQGVDPQALFALQGSWMAGFPELAQLAVCIPLLSEQGALAEEATAPLDVASQRRPEGSMQGIVPVPAAVLDDRVVPDPGPLLAAGGIGSEEEVPAAPVLVADNNLGNVVNAPTSELVVAPPAETRPVSTELPGKEAGTVIEDPAVEVVVALLPAQRYGLAAHVASVAGWPEQRQAALRIAAYAYDLRNEAGGCAAGLSKEMSELDAEAVAVDWPTAALVVPAVIRAALITGEHTAGALLHTLAPRLEENFGTFAREVADRALSGALLHCPPLTVVEDVAATERELERARAACRDALRKPAGFRFPRAGGIAKKWLAKDGLLGAILSKAAADERDALPELVDAVHRLLRPDVIRVELDTMDRELMNPGGKPLEGRSRQDLLRLVSTRLQPVEHWIAAARALPKIRSQDLGWSRGEVSALRAGAMQRKDAALAAMSRRAAQEVDPLSRAACQAALASLQLTFALLAGHERLSADERPPGLVLDSELLKVPGTRVSAGIYEIHLPPTTLADLAAAAVRTWPEAVRRQMAGEHYDTVDYLLDCAKRQLLDPATGAEAEMIFEELRRESRAARQRSTDALASIHEALDADLRQARLHNAVSSDQERELDRCLQATAGLERGDLGAVRAELGDVAGKLKEHWARWEGVLRARLDALRAVDATALKKVERELAAGQFGDAEVMIAQLEADGVLAQIGGRRELDIFFPRVPETLPKGITRDLVAVVRSRGCVEGLPELDYSQLSEENAERAAEALDNWSAMGRRAAAQRQQGLKESELLMPALRLIGYSSLRSPLRRDDLRKGSDYRFLDLPDVRSTGDAHVPAFGSELGRRLRIMLVWGQPAPELLLSYADHDSGRESLLVAYFGTMSTRDRAALAVHCVGRRPIVVLDDAALVYLAAHGKRGLDTAMSILLPFSGVNPYISQKRGRVAKEMFFGREGEVNALQDPKGTQVVFGGRGLGKSALLKEVGQAFEKAGTANGTDQISLLLSLDSVDFRGSATSATVWQEISRKLEGRGITLPKRTRSTSGITHAQVQDAIQIWLREDDRRRLLILLDEADKFFDCDSPEFLETRRLRDLGQEDDGRVKVVFAGLHSVQRYAKVARNSPFSHLAQQPTVVGPLDPQDAANLLGTPLAVLGYRFEEDNLVHRILGYCSYQPFLLQMFGHRLVETMHKRRAEENCGTPPFIITRADVQAVHGDTGLRQGITSAFRDTLMLDHRYNVIANVLAYHAHERGIQSRMSQSELRDECVSWWRAGFSGLDAEAFRAYLAEMEGLGVLAPDTGLGWHLRSTNALSMIGNVGEVESQLINAEHGIVPEEFAALEARPRLGEDSYAPLTTSQVADVLGGDGNQVRVVIGSTATGVEHVTPALRDLTFRASGWVVPSIRNRGDFARELSAGMASDKRVVLDDLTVKSPNSAACLVSVEAALHQVPTASGVMRSVVIVAGQGQLSLWRDLLSGRIQDSSLDVVVLRRYSRNGLRAWALEQQRFTDSEHLEHLVQATGGWPVLVEQIAERLREGLTERKALARFRERLAKPSEWRTFVEAVGLGEGRELSAAYTSIQRYMGSSGLNRGELVDAVAEVLGDETARESVECLRAMQVFEESSPGRFSLEPVLDSCWRQLYE</sequence>
<gene>
    <name evidence="2" type="ORF">FHS42_007416</name>
</gene>
<keyword evidence="3" id="KW-1185">Reference proteome</keyword>
<dbReference type="InterPro" id="IPR027417">
    <property type="entry name" value="P-loop_NTPase"/>
</dbReference>
<accession>A0A7W9QIE4</accession>
<reference evidence="2 3" key="1">
    <citation type="submission" date="2020-08" db="EMBL/GenBank/DDBJ databases">
        <title>Genomic Encyclopedia of Type Strains, Phase III (KMG-III): the genomes of soil and plant-associated and newly described type strains.</title>
        <authorList>
            <person name="Whitman W."/>
        </authorList>
    </citation>
    <scope>NUCLEOTIDE SEQUENCE [LARGE SCALE GENOMIC DNA]</scope>
    <source>
        <strain evidence="2 3">CECT 8305</strain>
    </source>
</reference>
<dbReference type="InterPro" id="IPR049945">
    <property type="entry name" value="AAA_22"/>
</dbReference>
<evidence type="ECO:0000313" key="3">
    <source>
        <dbReference type="Proteomes" id="UP000588098"/>
    </source>
</evidence>
<evidence type="ECO:0000259" key="1">
    <source>
        <dbReference type="Pfam" id="PF13401"/>
    </source>
</evidence>
<dbReference type="Gene3D" id="3.40.50.300">
    <property type="entry name" value="P-loop containing nucleotide triphosphate hydrolases"/>
    <property type="match status" value="1"/>
</dbReference>
<protein>
    <recommendedName>
        <fullName evidence="1">ORC1/DEAH AAA+ ATPase domain-containing protein</fullName>
    </recommendedName>
</protein>
<feature type="domain" description="ORC1/DEAH AAA+ ATPase" evidence="1">
    <location>
        <begin position="1322"/>
        <end position="1470"/>
    </location>
</feature>
<dbReference type="GO" id="GO:0016887">
    <property type="term" value="F:ATP hydrolysis activity"/>
    <property type="evidence" value="ECO:0007669"/>
    <property type="project" value="InterPro"/>
</dbReference>
<dbReference type="EMBL" id="JACHJL010000040">
    <property type="protein sequence ID" value="MBB5940318.1"/>
    <property type="molecule type" value="Genomic_DNA"/>
</dbReference>
<dbReference type="Pfam" id="PF13401">
    <property type="entry name" value="AAA_22"/>
    <property type="match status" value="1"/>
</dbReference>
<dbReference type="SUPFAM" id="SSF52540">
    <property type="entry name" value="P-loop containing nucleoside triphosphate hydrolases"/>
    <property type="match status" value="1"/>
</dbReference>
<organism evidence="2 3">
    <name type="scientific">Streptomyces zagrosensis</name>
    <dbReference type="NCBI Taxonomy" id="1042984"/>
    <lineage>
        <taxon>Bacteria</taxon>
        <taxon>Bacillati</taxon>
        <taxon>Actinomycetota</taxon>
        <taxon>Actinomycetes</taxon>
        <taxon>Kitasatosporales</taxon>
        <taxon>Streptomycetaceae</taxon>
        <taxon>Streptomyces</taxon>
    </lineage>
</organism>
<comment type="caution">
    <text evidence="2">The sequence shown here is derived from an EMBL/GenBank/DDBJ whole genome shotgun (WGS) entry which is preliminary data.</text>
</comment>
<dbReference type="Proteomes" id="UP000588098">
    <property type="component" value="Unassembled WGS sequence"/>
</dbReference>